<organism evidence="3 4">
    <name type="scientific">Heliomicrobium undosum</name>
    <dbReference type="NCBI Taxonomy" id="121734"/>
    <lineage>
        <taxon>Bacteria</taxon>
        <taxon>Bacillati</taxon>
        <taxon>Bacillota</taxon>
        <taxon>Clostridia</taxon>
        <taxon>Eubacteriales</taxon>
        <taxon>Heliobacteriaceae</taxon>
        <taxon>Heliomicrobium</taxon>
    </lineage>
</organism>
<dbReference type="PROSITE" id="PS50943">
    <property type="entry name" value="HTH_CROC1"/>
    <property type="match status" value="1"/>
</dbReference>
<dbReference type="AlphaFoldDB" id="A0A845L835"/>
<feature type="domain" description="HTH cro/C1-type" evidence="2">
    <location>
        <begin position="1"/>
        <end position="46"/>
    </location>
</feature>
<name>A0A845L835_9FIRM</name>
<evidence type="ECO:0000259" key="2">
    <source>
        <dbReference type="PROSITE" id="PS50943"/>
    </source>
</evidence>
<accession>A0A845L835</accession>
<dbReference type="OrthoDB" id="1786861at2"/>
<evidence type="ECO:0000256" key="1">
    <source>
        <dbReference type="ARBA" id="ARBA00023125"/>
    </source>
</evidence>
<evidence type="ECO:0000313" key="4">
    <source>
        <dbReference type="Proteomes" id="UP000463470"/>
    </source>
</evidence>
<keyword evidence="4" id="KW-1185">Reference proteome</keyword>
<reference evidence="3 4" key="1">
    <citation type="submission" date="2020-01" db="EMBL/GenBank/DDBJ databases">
        <title>Whole-genome sequence of Heliobacterium undosum DSM 13378.</title>
        <authorList>
            <person name="Kyndt J.A."/>
            <person name="Meyer T.E."/>
        </authorList>
    </citation>
    <scope>NUCLEOTIDE SEQUENCE [LARGE SCALE GENOMIC DNA]</scope>
    <source>
        <strain evidence="3 4">DSM 13378</strain>
    </source>
</reference>
<dbReference type="InterPro" id="IPR001387">
    <property type="entry name" value="Cro/C1-type_HTH"/>
</dbReference>
<dbReference type="PANTHER" id="PTHR46558">
    <property type="entry name" value="TRACRIPTIONAL REGULATORY PROTEIN-RELATED-RELATED"/>
    <property type="match status" value="1"/>
</dbReference>
<dbReference type="Pfam" id="PF01381">
    <property type="entry name" value="HTH_3"/>
    <property type="match status" value="1"/>
</dbReference>
<evidence type="ECO:0000313" key="3">
    <source>
        <dbReference type="EMBL" id="MZP30790.1"/>
    </source>
</evidence>
<dbReference type="GO" id="GO:0003677">
    <property type="term" value="F:DNA binding"/>
    <property type="evidence" value="ECO:0007669"/>
    <property type="project" value="UniProtKB-KW"/>
</dbReference>
<dbReference type="PANTHER" id="PTHR46558:SF11">
    <property type="entry name" value="HTH-TYPE TRANSCRIPTIONAL REGULATOR XRE"/>
    <property type="match status" value="1"/>
</dbReference>
<dbReference type="CDD" id="cd00093">
    <property type="entry name" value="HTH_XRE"/>
    <property type="match status" value="1"/>
</dbReference>
<proteinExistence type="predicted"/>
<dbReference type="SMART" id="SM00530">
    <property type="entry name" value="HTH_XRE"/>
    <property type="match status" value="1"/>
</dbReference>
<dbReference type="SUPFAM" id="SSF47413">
    <property type="entry name" value="lambda repressor-like DNA-binding domains"/>
    <property type="match status" value="1"/>
</dbReference>
<dbReference type="EMBL" id="WXEY01000019">
    <property type="protein sequence ID" value="MZP30790.1"/>
    <property type="molecule type" value="Genomic_DNA"/>
</dbReference>
<sequence>MTQDQLAEKIRVKIPTISGYENNYRQPDNQKLPLIASVLNVSADFLLGLTDEPTPSQNKGVGNAVNHIESALTDDPELLTFFAELKEREDLQLLFKQVRPLPPDGIKKIIRIIKAIEDEEAQED</sequence>
<keyword evidence="1" id="KW-0238">DNA-binding</keyword>
<protein>
    <submittedName>
        <fullName evidence="3">Helix-turn-helix domain-containing protein</fullName>
    </submittedName>
</protein>
<dbReference type="Proteomes" id="UP000463470">
    <property type="component" value="Unassembled WGS sequence"/>
</dbReference>
<gene>
    <name evidence="3" type="ORF">GTO91_13810</name>
</gene>
<dbReference type="Gene3D" id="1.10.260.40">
    <property type="entry name" value="lambda repressor-like DNA-binding domains"/>
    <property type="match status" value="1"/>
</dbReference>
<comment type="caution">
    <text evidence="3">The sequence shown here is derived from an EMBL/GenBank/DDBJ whole genome shotgun (WGS) entry which is preliminary data.</text>
</comment>
<dbReference type="InterPro" id="IPR010982">
    <property type="entry name" value="Lambda_DNA-bd_dom_sf"/>
</dbReference>